<dbReference type="InterPro" id="IPR006240">
    <property type="entry name" value="CysQ"/>
</dbReference>
<evidence type="ECO:0000256" key="3">
    <source>
        <dbReference type="ARBA" id="ARBA00022519"/>
    </source>
</evidence>
<dbReference type="HAMAP" id="MF_02095">
    <property type="entry name" value="CysQ"/>
    <property type="match status" value="1"/>
</dbReference>
<evidence type="ECO:0000256" key="6">
    <source>
        <dbReference type="HAMAP-Rule" id="MF_02095"/>
    </source>
</evidence>
<dbReference type="GO" id="GO:0000287">
    <property type="term" value="F:magnesium ion binding"/>
    <property type="evidence" value="ECO:0007669"/>
    <property type="project" value="UniProtKB-UniRule"/>
</dbReference>
<dbReference type="GO" id="GO:0008441">
    <property type="term" value="F:3'(2'),5'-bisphosphate nucleotidase activity"/>
    <property type="evidence" value="ECO:0007669"/>
    <property type="project" value="UniProtKB-UniRule"/>
</dbReference>
<dbReference type="AlphaFoldDB" id="A0A7R6TPY0"/>
<sequence>MYKEVISIAVKAGQEILEIYNAYANGSAEAAAIQTKGDLSPLTKADLASHHLISEQLAVLTPDIPVVSEEDTASDIYRKPIGRFWLVDPLDGTKEFIACNGEFTVNIALIEDAKPIWGVVYAPVLDRLYCGGRGLGATLQVGADLKKLEVSPSPQLGGFWRVVASKSHMNPETQAFIDRLGEVDLVQAGSSLKLCRIAEDAADIYPRLGPTCEWDTAAAQAVVEGAGGVVHDLQGQPLQYGKPDVLNPSFIVAARICLVELDNRDD</sequence>
<dbReference type="Gene3D" id="3.40.190.80">
    <property type="match status" value="1"/>
</dbReference>
<dbReference type="GO" id="GO:0050427">
    <property type="term" value="P:3'-phosphoadenosine 5'-phosphosulfate metabolic process"/>
    <property type="evidence" value="ECO:0007669"/>
    <property type="project" value="TreeGrafter"/>
</dbReference>
<keyword evidence="4 6" id="KW-0378">Hydrolase</keyword>
<dbReference type="PANTHER" id="PTHR43028">
    <property type="entry name" value="3'(2'),5'-BISPHOSPHATE NUCLEOTIDASE 1"/>
    <property type="match status" value="1"/>
</dbReference>
<feature type="binding site" evidence="6">
    <location>
        <position position="69"/>
    </location>
    <ligand>
        <name>Mg(2+)</name>
        <dbReference type="ChEBI" id="CHEBI:18420"/>
        <label>1</label>
    </ligand>
</feature>
<feature type="binding site" evidence="6">
    <location>
        <begin position="90"/>
        <end position="93"/>
    </location>
    <ligand>
        <name>substrate</name>
    </ligand>
</feature>
<name>A0A7R6TPY0_9RHOO</name>
<comment type="catalytic activity">
    <reaction evidence="6">
        <text>adenosine 3',5'-bisphosphate + H2O = AMP + phosphate</text>
        <dbReference type="Rhea" id="RHEA:10040"/>
        <dbReference type="ChEBI" id="CHEBI:15377"/>
        <dbReference type="ChEBI" id="CHEBI:43474"/>
        <dbReference type="ChEBI" id="CHEBI:58343"/>
        <dbReference type="ChEBI" id="CHEBI:456215"/>
        <dbReference type="EC" id="3.1.3.7"/>
    </reaction>
</comment>
<dbReference type="CDD" id="cd01638">
    <property type="entry name" value="CysQ"/>
    <property type="match status" value="1"/>
</dbReference>
<keyword evidence="6 7" id="KW-0479">Metal-binding</keyword>
<feature type="binding site" evidence="6">
    <location>
        <position position="69"/>
    </location>
    <ligand>
        <name>substrate</name>
    </ligand>
</feature>
<reference evidence="9" key="1">
    <citation type="submission" date="2020-01" db="EMBL/GenBank/DDBJ databases">
        <title>Phosphoaccumulans saitamaens gen. nov., sp. nov., a polyphosphate accumulating bacterium isolated from surface river water.</title>
        <authorList>
            <person name="Watanabe K."/>
            <person name="Suda W."/>
        </authorList>
    </citation>
    <scope>NUCLEOTIDE SEQUENCE [LARGE SCALE GENOMIC DNA]</scope>
    <source>
        <strain evidence="9">ICHIAU1</strain>
    </source>
</reference>
<comment type="subcellular location">
    <subcellularLocation>
        <location evidence="6">Cell inner membrane</location>
        <topology evidence="6">Peripheral membrane protein</topology>
        <orientation evidence="6">Cytoplasmic side</orientation>
    </subcellularLocation>
</comment>
<dbReference type="NCBIfam" id="TIGR01331">
    <property type="entry name" value="bisphos_cysQ"/>
    <property type="match status" value="1"/>
</dbReference>
<gene>
    <name evidence="8" type="primary">cysQ-2</name>
    <name evidence="6" type="synonym">cysQ</name>
    <name evidence="8" type="ORF">ICHIAU1_19010</name>
</gene>
<feature type="binding site" evidence="7">
    <location>
        <position position="91"/>
    </location>
    <ligand>
        <name>Mg(2+)</name>
        <dbReference type="ChEBI" id="CHEBI:18420"/>
        <label>1</label>
        <note>catalytic</note>
    </ligand>
</feature>
<feature type="binding site" evidence="6">
    <location>
        <position position="88"/>
    </location>
    <ligand>
        <name>Mg(2+)</name>
        <dbReference type="ChEBI" id="CHEBI:18420"/>
        <label>1</label>
    </ligand>
</feature>
<dbReference type="GO" id="GO:0005886">
    <property type="term" value="C:plasma membrane"/>
    <property type="evidence" value="ECO:0007669"/>
    <property type="project" value="UniProtKB-SubCell"/>
</dbReference>
<dbReference type="Gene3D" id="3.30.540.10">
    <property type="entry name" value="Fructose-1,6-Bisphosphatase, subunit A, domain 1"/>
    <property type="match status" value="1"/>
</dbReference>
<dbReference type="SUPFAM" id="SSF56655">
    <property type="entry name" value="Carbohydrate phosphatase"/>
    <property type="match status" value="1"/>
</dbReference>
<feature type="binding site" evidence="7">
    <location>
        <position position="215"/>
    </location>
    <ligand>
        <name>Mg(2+)</name>
        <dbReference type="ChEBI" id="CHEBI:18420"/>
        <label>1</label>
        <note>catalytic</note>
    </ligand>
</feature>
<keyword evidence="2 6" id="KW-1003">Cell membrane</keyword>
<evidence type="ECO:0000256" key="2">
    <source>
        <dbReference type="ARBA" id="ARBA00022475"/>
    </source>
</evidence>
<dbReference type="InterPro" id="IPR020550">
    <property type="entry name" value="Inositol_monophosphatase_CS"/>
</dbReference>
<protein>
    <recommendedName>
        <fullName evidence="6">3'(2'),5'-bisphosphate nucleotidase CysQ</fullName>
        <ecNumber evidence="6">3.1.3.7</ecNumber>
    </recommendedName>
    <alternativeName>
        <fullName evidence="6">3'(2'),5-bisphosphonucleoside 3'(2')-phosphohydrolase</fullName>
    </alternativeName>
    <alternativeName>
        <fullName evidence="6">3'-phosphoadenosine 5'-phosphate phosphatase</fullName>
        <shortName evidence="6">PAP phosphatase</shortName>
    </alternativeName>
</protein>
<feature type="binding site" evidence="6">
    <location>
        <position position="91"/>
    </location>
    <ligand>
        <name>Mg(2+)</name>
        <dbReference type="ChEBI" id="CHEBI:18420"/>
        <label>2</label>
    </ligand>
</feature>
<dbReference type="Proteomes" id="UP000463961">
    <property type="component" value="Chromosome"/>
</dbReference>
<dbReference type="EC" id="3.1.3.7" evidence="6"/>
<dbReference type="InterPro" id="IPR050725">
    <property type="entry name" value="CysQ/Inositol_MonoPase"/>
</dbReference>
<comment type="similarity">
    <text evidence="1 6">Belongs to the inositol monophosphatase superfamily. CysQ family.</text>
</comment>
<feature type="binding site" evidence="6">
    <location>
        <position position="215"/>
    </location>
    <ligand>
        <name>substrate</name>
    </ligand>
</feature>
<organism evidence="8 9">
    <name type="scientific">Fluviibacter phosphoraccumulans</name>
    <dbReference type="NCBI Taxonomy" id="1751046"/>
    <lineage>
        <taxon>Bacteria</taxon>
        <taxon>Pseudomonadati</taxon>
        <taxon>Pseudomonadota</taxon>
        <taxon>Betaproteobacteria</taxon>
        <taxon>Rhodocyclales</taxon>
        <taxon>Fluviibacteraceae</taxon>
        <taxon>Fluviibacter</taxon>
    </lineage>
</organism>
<dbReference type="GO" id="GO:0046854">
    <property type="term" value="P:phosphatidylinositol phosphate biosynthetic process"/>
    <property type="evidence" value="ECO:0007669"/>
    <property type="project" value="InterPro"/>
</dbReference>
<dbReference type="PROSITE" id="PS00630">
    <property type="entry name" value="IMP_2"/>
    <property type="match status" value="1"/>
</dbReference>
<comment type="cofactor">
    <cofactor evidence="6 7">
        <name>Mg(2+)</name>
        <dbReference type="ChEBI" id="CHEBI:18420"/>
    </cofactor>
</comment>
<keyword evidence="5 6" id="KW-0472">Membrane</keyword>
<feature type="binding site" evidence="6">
    <location>
        <position position="215"/>
    </location>
    <ligand>
        <name>Mg(2+)</name>
        <dbReference type="ChEBI" id="CHEBI:18420"/>
        <label>2</label>
    </ligand>
</feature>
<evidence type="ECO:0000256" key="7">
    <source>
        <dbReference type="PIRSR" id="PIRSR600760-2"/>
    </source>
</evidence>
<feature type="binding site" evidence="7">
    <location>
        <position position="90"/>
    </location>
    <ligand>
        <name>Mg(2+)</name>
        <dbReference type="ChEBI" id="CHEBI:18420"/>
        <label>2</label>
    </ligand>
</feature>
<dbReference type="GO" id="GO:0000103">
    <property type="term" value="P:sulfate assimilation"/>
    <property type="evidence" value="ECO:0007669"/>
    <property type="project" value="TreeGrafter"/>
</dbReference>
<feature type="binding site" evidence="6">
    <location>
        <position position="88"/>
    </location>
    <ligand>
        <name>Mg(2+)</name>
        <dbReference type="ChEBI" id="CHEBI:18420"/>
        <label>2</label>
    </ligand>
</feature>
<dbReference type="RefSeq" id="WP_162049683.1">
    <property type="nucleotide sequence ID" value="NZ_AP022345.1"/>
</dbReference>
<evidence type="ECO:0000313" key="9">
    <source>
        <dbReference type="Proteomes" id="UP000463961"/>
    </source>
</evidence>
<dbReference type="EMBL" id="AP022345">
    <property type="protein sequence ID" value="BBU69618.1"/>
    <property type="molecule type" value="Genomic_DNA"/>
</dbReference>
<dbReference type="OrthoDB" id="9785695at2"/>
<dbReference type="FunFam" id="3.40.190.80:FF:000005">
    <property type="entry name" value="3'(2'),5'-bisphosphate nucleotidase CysQ"/>
    <property type="match status" value="1"/>
</dbReference>
<evidence type="ECO:0000313" key="8">
    <source>
        <dbReference type="EMBL" id="BBU69618.1"/>
    </source>
</evidence>
<feature type="binding site" evidence="6">
    <location>
        <position position="90"/>
    </location>
    <ligand>
        <name>Mg(2+)</name>
        <dbReference type="ChEBI" id="CHEBI:18420"/>
        <label>1</label>
    </ligand>
</feature>
<evidence type="ECO:0000256" key="4">
    <source>
        <dbReference type="ARBA" id="ARBA00022801"/>
    </source>
</evidence>
<proteinExistence type="inferred from homology"/>
<keyword evidence="3 6" id="KW-0997">Cell inner membrane</keyword>
<keyword evidence="9" id="KW-1185">Reference proteome</keyword>
<dbReference type="InterPro" id="IPR000760">
    <property type="entry name" value="Inositol_monophosphatase-like"/>
</dbReference>
<evidence type="ECO:0000256" key="5">
    <source>
        <dbReference type="ARBA" id="ARBA00023136"/>
    </source>
</evidence>
<dbReference type="Pfam" id="PF00459">
    <property type="entry name" value="Inositol_P"/>
    <property type="match status" value="1"/>
</dbReference>
<accession>A0A7R6TPY0</accession>
<comment type="function">
    <text evidence="6">Converts adenosine-3',5'-bisphosphate (PAP) to AMP.</text>
</comment>
<keyword evidence="6 7" id="KW-0460">Magnesium</keyword>
<dbReference type="PANTHER" id="PTHR43028:SF5">
    <property type="entry name" value="3'(2'),5'-BISPHOSPHATE NUCLEOTIDASE 1"/>
    <property type="match status" value="1"/>
</dbReference>
<feature type="binding site" evidence="7">
    <location>
        <position position="69"/>
    </location>
    <ligand>
        <name>Mg(2+)</name>
        <dbReference type="ChEBI" id="CHEBI:18420"/>
        <label>1</label>
        <note>catalytic</note>
    </ligand>
</feature>
<evidence type="ECO:0000256" key="1">
    <source>
        <dbReference type="ARBA" id="ARBA00005289"/>
    </source>
</evidence>
<feature type="binding site" evidence="7">
    <location>
        <position position="88"/>
    </location>
    <ligand>
        <name>Mg(2+)</name>
        <dbReference type="ChEBI" id="CHEBI:18420"/>
        <label>1</label>
        <note>catalytic</note>
    </ligand>
</feature>